<protein>
    <submittedName>
        <fullName evidence="2">Alpha/beta hydrolase family protein</fullName>
    </submittedName>
</protein>
<evidence type="ECO:0000313" key="3">
    <source>
        <dbReference type="Proteomes" id="UP000253090"/>
    </source>
</evidence>
<keyword evidence="2" id="KW-0378">Hydrolase</keyword>
<comment type="caution">
    <text evidence="2">The sequence shown here is derived from an EMBL/GenBank/DDBJ whole genome shotgun (WGS) entry which is preliminary data.</text>
</comment>
<dbReference type="GO" id="GO:0016787">
    <property type="term" value="F:hydrolase activity"/>
    <property type="evidence" value="ECO:0007669"/>
    <property type="project" value="UniProtKB-KW"/>
</dbReference>
<dbReference type="SUPFAM" id="SSF53474">
    <property type="entry name" value="alpha/beta-Hydrolases"/>
    <property type="match status" value="1"/>
</dbReference>
<reference evidence="2 3" key="1">
    <citation type="submission" date="2018-07" db="EMBL/GenBank/DDBJ databases">
        <title>Genomic Encyclopedia of Type Strains, Phase III (KMG-III): the genomes of soil and plant-associated and newly described type strains.</title>
        <authorList>
            <person name="Whitman W."/>
        </authorList>
    </citation>
    <scope>NUCLEOTIDE SEQUENCE [LARGE SCALE GENOMIC DNA]</scope>
    <source>
        <strain evidence="2 3">CECT 8333</strain>
    </source>
</reference>
<dbReference type="Gene3D" id="3.40.50.1820">
    <property type="entry name" value="alpha/beta hydrolase"/>
    <property type="match status" value="1"/>
</dbReference>
<dbReference type="Proteomes" id="UP000253090">
    <property type="component" value="Unassembled WGS sequence"/>
</dbReference>
<dbReference type="InterPro" id="IPR029058">
    <property type="entry name" value="AB_hydrolase_fold"/>
</dbReference>
<dbReference type="InterPro" id="IPR029059">
    <property type="entry name" value="AB_hydrolase_5"/>
</dbReference>
<accession>A0A369BAL7</accession>
<organism evidence="2 3">
    <name type="scientific">Fontibacillus phaseoli</name>
    <dbReference type="NCBI Taxonomy" id="1416533"/>
    <lineage>
        <taxon>Bacteria</taxon>
        <taxon>Bacillati</taxon>
        <taxon>Bacillota</taxon>
        <taxon>Bacilli</taxon>
        <taxon>Bacillales</taxon>
        <taxon>Paenibacillaceae</taxon>
        <taxon>Fontibacillus</taxon>
    </lineage>
</organism>
<keyword evidence="3" id="KW-1185">Reference proteome</keyword>
<evidence type="ECO:0000313" key="2">
    <source>
        <dbReference type="EMBL" id="RCX18573.1"/>
    </source>
</evidence>
<dbReference type="EMBL" id="QPJW01000006">
    <property type="protein sequence ID" value="RCX18573.1"/>
    <property type="molecule type" value="Genomic_DNA"/>
</dbReference>
<dbReference type="RefSeq" id="WP_220270923.1">
    <property type="nucleotide sequence ID" value="NZ_QPJW01000006.1"/>
</dbReference>
<name>A0A369BAL7_9BACL</name>
<dbReference type="AlphaFoldDB" id="A0A369BAL7"/>
<sequence>MKPKVKRRLKITLLSVVAALVLLCAGFYIYTLNYYRADENAVAVLSGTEIEPQIEKKDGMWIFHPSAEQDTGVGFIFYPGGKVEDTAYSVLLQQLSRKGITGVLVHMPFNLAVFDIDAADPVYAQFPEIKHWVIGGHSLGGAMASSYVEKNQDRIEGLVLLGAYPVKDSDIPTLVMYGSEDQVLDKSKLSSSLSPYVIEGGNHAHFGNYGEQKGDGEATITREEQQQVAVEGITRFIMDLAE</sequence>
<dbReference type="Pfam" id="PF12695">
    <property type="entry name" value="Abhydrolase_5"/>
    <property type="match status" value="1"/>
</dbReference>
<gene>
    <name evidence="2" type="ORF">DFP94_106107</name>
</gene>
<feature type="domain" description="Alpha/beta hydrolase fold-5" evidence="1">
    <location>
        <begin position="75"/>
        <end position="226"/>
    </location>
</feature>
<proteinExistence type="predicted"/>
<evidence type="ECO:0000259" key="1">
    <source>
        <dbReference type="Pfam" id="PF12695"/>
    </source>
</evidence>